<evidence type="ECO:0000313" key="3">
    <source>
        <dbReference type="EMBL" id="KIM33785.1"/>
    </source>
</evidence>
<dbReference type="Proteomes" id="UP000054097">
    <property type="component" value="Unassembled WGS sequence"/>
</dbReference>
<evidence type="ECO:0000256" key="1">
    <source>
        <dbReference type="SAM" id="MobiDB-lite"/>
    </source>
</evidence>
<dbReference type="STRING" id="933852.A0A0C3BAF0"/>
<protein>
    <recommendedName>
        <fullName evidence="2">DUF7330 domain-containing protein</fullName>
    </recommendedName>
</protein>
<reference evidence="4" key="2">
    <citation type="submission" date="2015-01" db="EMBL/GenBank/DDBJ databases">
        <title>Evolutionary Origins and Diversification of the Mycorrhizal Mutualists.</title>
        <authorList>
            <consortium name="DOE Joint Genome Institute"/>
            <consortium name="Mycorrhizal Genomics Consortium"/>
            <person name="Kohler A."/>
            <person name="Kuo A."/>
            <person name="Nagy L.G."/>
            <person name="Floudas D."/>
            <person name="Copeland A."/>
            <person name="Barry K.W."/>
            <person name="Cichocki N."/>
            <person name="Veneault-Fourrey C."/>
            <person name="LaButti K."/>
            <person name="Lindquist E.A."/>
            <person name="Lipzen A."/>
            <person name="Lundell T."/>
            <person name="Morin E."/>
            <person name="Murat C."/>
            <person name="Riley R."/>
            <person name="Ohm R."/>
            <person name="Sun H."/>
            <person name="Tunlid A."/>
            <person name="Henrissat B."/>
            <person name="Grigoriev I.V."/>
            <person name="Hibbett D.S."/>
            <person name="Martin F."/>
        </authorList>
    </citation>
    <scope>NUCLEOTIDE SEQUENCE [LARGE SCALE GENOMIC DNA]</scope>
    <source>
        <strain evidence="4">MAFF 305830</strain>
    </source>
</reference>
<reference evidence="3 4" key="1">
    <citation type="submission" date="2014-04" db="EMBL/GenBank/DDBJ databases">
        <authorList>
            <consortium name="DOE Joint Genome Institute"/>
            <person name="Kuo A."/>
            <person name="Zuccaro A."/>
            <person name="Kohler A."/>
            <person name="Nagy L.G."/>
            <person name="Floudas D."/>
            <person name="Copeland A."/>
            <person name="Barry K.W."/>
            <person name="Cichocki N."/>
            <person name="Veneault-Fourrey C."/>
            <person name="LaButti K."/>
            <person name="Lindquist E.A."/>
            <person name="Lipzen A."/>
            <person name="Lundell T."/>
            <person name="Morin E."/>
            <person name="Murat C."/>
            <person name="Sun H."/>
            <person name="Tunlid A."/>
            <person name="Henrissat B."/>
            <person name="Grigoriev I.V."/>
            <person name="Hibbett D.S."/>
            <person name="Martin F."/>
            <person name="Nordberg H.P."/>
            <person name="Cantor M.N."/>
            <person name="Hua S.X."/>
        </authorList>
    </citation>
    <scope>NUCLEOTIDE SEQUENCE [LARGE SCALE GENOMIC DNA]</scope>
    <source>
        <strain evidence="3 4">MAFF 305830</strain>
    </source>
</reference>
<gene>
    <name evidence="3" type="ORF">M408DRAFT_5273</name>
</gene>
<evidence type="ECO:0000313" key="4">
    <source>
        <dbReference type="Proteomes" id="UP000054097"/>
    </source>
</evidence>
<dbReference type="InterPro" id="IPR055754">
    <property type="entry name" value="DUF7330"/>
</dbReference>
<feature type="region of interest" description="Disordered" evidence="1">
    <location>
        <begin position="1"/>
        <end position="60"/>
    </location>
</feature>
<dbReference type="OrthoDB" id="5289249at2759"/>
<proteinExistence type="predicted"/>
<dbReference type="Pfam" id="PF24016">
    <property type="entry name" value="DUF7330"/>
    <property type="match status" value="1"/>
</dbReference>
<organism evidence="3 4">
    <name type="scientific">Serendipita vermifera MAFF 305830</name>
    <dbReference type="NCBI Taxonomy" id="933852"/>
    <lineage>
        <taxon>Eukaryota</taxon>
        <taxon>Fungi</taxon>
        <taxon>Dikarya</taxon>
        <taxon>Basidiomycota</taxon>
        <taxon>Agaricomycotina</taxon>
        <taxon>Agaricomycetes</taxon>
        <taxon>Sebacinales</taxon>
        <taxon>Serendipitaceae</taxon>
        <taxon>Serendipita</taxon>
    </lineage>
</organism>
<sequence length="300" mass="32058">MTIVSKDAADSTSGPSTSLDSKSNYLATDEPISGPPPSYEDVQAGPSGSGSSSTAPLPRPTNFMSVNKNYGGIKDVWVIDTDIRVPEALLPSLGFLSSLRTITRPNLSLYSAYGAVDFSAFLISASSKKAFIKAHTQSGSVTCKVSRLGSKQPFRLEATTSYGSVVFGIPRDYVGPLRYKTDYGSIKISPALKPHLLEISGENGFVGSVEESGFVDLKSWRGDEAELKTNYGSISLMYLDELEALGPGFQCPSSCGNSSKPYGPRLLGGSISGAQRDHFDHVRQELMRAAFDMASVVIKN</sequence>
<feature type="compositionally biased region" description="Polar residues" evidence="1">
    <location>
        <begin position="10"/>
        <end position="26"/>
    </location>
</feature>
<feature type="domain" description="DUF7330" evidence="2">
    <location>
        <begin position="62"/>
        <end position="241"/>
    </location>
</feature>
<accession>A0A0C3BAF0</accession>
<dbReference type="EMBL" id="KN824277">
    <property type="protein sequence ID" value="KIM33785.1"/>
    <property type="molecule type" value="Genomic_DNA"/>
</dbReference>
<dbReference type="HOGENOM" id="CLU_070382_1_0_1"/>
<name>A0A0C3BAF0_SERVB</name>
<dbReference type="AlphaFoldDB" id="A0A0C3BAF0"/>
<keyword evidence="4" id="KW-1185">Reference proteome</keyword>
<evidence type="ECO:0000259" key="2">
    <source>
        <dbReference type="Pfam" id="PF24016"/>
    </source>
</evidence>